<dbReference type="EMBL" id="CP034437">
    <property type="protein sequence ID" value="AZN42405.1"/>
    <property type="molecule type" value="Genomic_DNA"/>
</dbReference>
<keyword evidence="3" id="KW-0645">Protease</keyword>
<dbReference type="InterPro" id="IPR009045">
    <property type="entry name" value="Zn_M74/Hedgehog-like"/>
</dbReference>
<keyword evidence="3" id="KW-0378">Hydrolase</keyword>
<dbReference type="SUPFAM" id="SSF55166">
    <property type="entry name" value="Hedgehog/DD-peptidase"/>
    <property type="match status" value="1"/>
</dbReference>
<reference evidence="4" key="1">
    <citation type="submission" date="2018-12" db="EMBL/GenBank/DDBJ databases">
        <title>Genome sequence of Peanibacillus sp.</title>
        <authorList>
            <person name="Subramani G."/>
            <person name="Srinivasan S."/>
            <person name="Kim M.K."/>
        </authorList>
    </citation>
    <scope>NUCLEOTIDE SEQUENCE [LARGE SCALE GENOMIC DNA]</scope>
    <source>
        <strain evidence="4">18JY67-1</strain>
    </source>
</reference>
<evidence type="ECO:0000259" key="2">
    <source>
        <dbReference type="Pfam" id="PF02557"/>
    </source>
</evidence>
<keyword evidence="4" id="KW-1185">Reference proteome</keyword>
<evidence type="ECO:0000256" key="1">
    <source>
        <dbReference type="SAM" id="MobiDB-lite"/>
    </source>
</evidence>
<keyword evidence="3" id="KW-0121">Carboxypeptidase</keyword>
<dbReference type="Proteomes" id="UP000272528">
    <property type="component" value="Chromosome"/>
</dbReference>
<feature type="domain" description="D-alanyl-D-alanine carboxypeptidase-like core" evidence="2">
    <location>
        <begin position="112"/>
        <end position="225"/>
    </location>
</feature>
<feature type="region of interest" description="Disordered" evidence="1">
    <location>
        <begin position="28"/>
        <end position="57"/>
    </location>
</feature>
<gene>
    <name evidence="3" type="ORF">EJC50_23995</name>
</gene>
<dbReference type="GO" id="GO:0006508">
    <property type="term" value="P:proteolysis"/>
    <property type="evidence" value="ECO:0007669"/>
    <property type="project" value="InterPro"/>
</dbReference>
<dbReference type="AlphaFoldDB" id="A0A3Q8X7Y2"/>
<dbReference type="KEGG" id="palb:EJC50_23995"/>
<dbReference type="Gene3D" id="3.30.200.180">
    <property type="match status" value="1"/>
</dbReference>
<dbReference type="CDD" id="cd14852">
    <property type="entry name" value="LD-carboxypeptidase"/>
    <property type="match status" value="1"/>
</dbReference>
<feature type="compositionally biased region" description="Low complexity" evidence="1">
    <location>
        <begin position="37"/>
        <end position="53"/>
    </location>
</feature>
<dbReference type="Gene3D" id="3.30.1380.10">
    <property type="match status" value="1"/>
</dbReference>
<dbReference type="InterPro" id="IPR052179">
    <property type="entry name" value="DD-CPase-like"/>
</dbReference>
<evidence type="ECO:0000313" key="4">
    <source>
        <dbReference type="Proteomes" id="UP000272528"/>
    </source>
</evidence>
<dbReference type="OrthoDB" id="9792074at2"/>
<dbReference type="GO" id="GO:0004180">
    <property type="term" value="F:carboxypeptidase activity"/>
    <property type="evidence" value="ECO:0007669"/>
    <property type="project" value="UniProtKB-KW"/>
</dbReference>
<dbReference type="RefSeq" id="WP_126018093.1">
    <property type="nucleotide sequence ID" value="NZ_CP034437.1"/>
</dbReference>
<proteinExistence type="predicted"/>
<protein>
    <submittedName>
        <fullName evidence="3">D-alanyl-D-alanine carboxypeptidase family protein</fullName>
    </submittedName>
</protein>
<dbReference type="InterPro" id="IPR003709">
    <property type="entry name" value="VanY-like_core_dom"/>
</dbReference>
<dbReference type="PANTHER" id="PTHR34385:SF1">
    <property type="entry name" value="PEPTIDOGLYCAN L-ALANYL-D-GLUTAMATE ENDOPEPTIDASE CWLK"/>
    <property type="match status" value="1"/>
</dbReference>
<evidence type="ECO:0000313" key="3">
    <source>
        <dbReference type="EMBL" id="AZN42405.1"/>
    </source>
</evidence>
<organism evidence="3 4">
    <name type="scientific">Paenibacillus albus</name>
    <dbReference type="NCBI Taxonomy" id="2495582"/>
    <lineage>
        <taxon>Bacteria</taxon>
        <taxon>Bacillati</taxon>
        <taxon>Bacillota</taxon>
        <taxon>Bacilli</taxon>
        <taxon>Bacillales</taxon>
        <taxon>Paenibacillaceae</taxon>
        <taxon>Paenibacillus</taxon>
    </lineage>
</organism>
<sequence>MKKMIVVMMLLLVCGLIIFGKQYAAKENGGNEKGPKQADQPQSQTQTQSRNQSGPKQKVLTLDKGDIYTGELLLVNTTHPVPKKLKVSHVINLFDHQDLMKGFGIMDKSVELPEEMLTRFNALVAAAKADGVTHFLINSGYRDNKKQAELYEQLGSEQANPPGYSEHNLGLSMDIGSTLGAMKSSPEGEWLKENAWKYGFVMRYPEDKTNITGIMYEPWHFRYVGLPHSAVMHKYGFVLEEYLAYLKEQSSIHAEVDGLMYTISYYPIKSKLELTVPSNGSYTIAGDNMDGVIVTTWEDDSSRKEVAG</sequence>
<name>A0A3Q8X7Y2_9BACL</name>
<accession>A0A3Q8X7Y2</accession>
<dbReference type="PANTHER" id="PTHR34385">
    <property type="entry name" value="D-ALANYL-D-ALANINE CARBOXYPEPTIDASE"/>
    <property type="match status" value="1"/>
</dbReference>
<dbReference type="Pfam" id="PF02557">
    <property type="entry name" value="VanY"/>
    <property type="match status" value="1"/>
</dbReference>
<dbReference type="InterPro" id="IPR058193">
    <property type="entry name" value="VanY/YodJ_core_dom"/>
</dbReference>